<evidence type="ECO:0000256" key="9">
    <source>
        <dbReference type="RuleBase" id="RU003923"/>
    </source>
</evidence>
<evidence type="ECO:0000256" key="7">
    <source>
        <dbReference type="ARBA" id="ARBA00022989"/>
    </source>
</evidence>
<gene>
    <name evidence="12" type="ORF">PSAKL28_08000</name>
</gene>
<evidence type="ECO:0000256" key="5">
    <source>
        <dbReference type="ARBA" id="ARBA00022519"/>
    </source>
</evidence>
<dbReference type="RefSeq" id="WP_038606935.1">
    <property type="nucleotide sequence ID" value="NZ_CP009048.1"/>
</dbReference>
<keyword evidence="7 10" id="KW-1133">Transmembrane helix</keyword>
<evidence type="ECO:0000259" key="11">
    <source>
        <dbReference type="Pfam" id="PF00482"/>
    </source>
</evidence>
<evidence type="ECO:0000313" key="12">
    <source>
        <dbReference type="EMBL" id="AIL60034.1"/>
    </source>
</evidence>
<sequence>MTEKTYSYSWQGTTAQGALVSGQSSGRSPALLRAELRKRGIRPLSVERVQARLWHRQGSLGSRELSQFSRQLASLICSGVALLQALEVIAQSSSNPVLIRLLGTLKTDIGAGCNLADALRRHPRYFDALYCNLIAAGEQSGSLESVLEQVASLQEHRQALRSRLKKAMTYPLIVLLTGLGVSSLLLLEVVPQFQTMFNGFGAQLPAFTQWVIGLSDWLGQYFGWLLLFTIGSVWGLCRAYRRQPAFRLWCLGLALKLPVVGDLLSNAALARFARTLSTSFAAGVPLVEALGPVAGACGNPLYEQAVLRLRKDLASGQALSQAMASSALFPRLMQQMCAIGETGGTLDDMLARVASHYESAIERLLDNLASLLEPLIVLILGLLVGSLVIAMYLPIFQLGSVI</sequence>
<evidence type="ECO:0000256" key="2">
    <source>
        <dbReference type="ARBA" id="ARBA00005745"/>
    </source>
</evidence>
<feature type="domain" description="Type II secretion system protein GspF" evidence="11">
    <location>
        <begin position="272"/>
        <end position="394"/>
    </location>
</feature>
<evidence type="ECO:0000256" key="3">
    <source>
        <dbReference type="ARBA" id="ARBA00022448"/>
    </source>
</evidence>
<feature type="transmembrane region" description="Helical" evidence="10">
    <location>
        <begin position="375"/>
        <end position="395"/>
    </location>
</feature>
<dbReference type="FunFam" id="1.20.81.30:FF:000001">
    <property type="entry name" value="Type II secretion system protein F"/>
    <property type="match status" value="2"/>
</dbReference>
<evidence type="ECO:0000313" key="13">
    <source>
        <dbReference type="Proteomes" id="UP000028931"/>
    </source>
</evidence>
<protein>
    <submittedName>
        <fullName evidence="12">Type 4 pilus biogenesis protein PilC</fullName>
    </submittedName>
</protein>
<dbReference type="InterPro" id="IPR042094">
    <property type="entry name" value="T2SS_GspF_sf"/>
</dbReference>
<dbReference type="KEGG" id="palk:PSAKL28_08000"/>
<dbReference type="Pfam" id="PF00482">
    <property type="entry name" value="T2SSF"/>
    <property type="match status" value="2"/>
</dbReference>
<dbReference type="GO" id="GO:0005886">
    <property type="term" value="C:plasma membrane"/>
    <property type="evidence" value="ECO:0007669"/>
    <property type="project" value="UniProtKB-SubCell"/>
</dbReference>
<evidence type="ECO:0000256" key="1">
    <source>
        <dbReference type="ARBA" id="ARBA00004429"/>
    </source>
</evidence>
<keyword evidence="4" id="KW-1003">Cell membrane</keyword>
<dbReference type="PANTHER" id="PTHR30012">
    <property type="entry name" value="GENERAL SECRETION PATHWAY PROTEIN"/>
    <property type="match status" value="1"/>
</dbReference>
<proteinExistence type="inferred from homology"/>
<feature type="domain" description="Type II secretion system protein GspF" evidence="11">
    <location>
        <begin position="68"/>
        <end position="191"/>
    </location>
</feature>
<evidence type="ECO:0000256" key="8">
    <source>
        <dbReference type="ARBA" id="ARBA00023136"/>
    </source>
</evidence>
<dbReference type="eggNOG" id="COG1459">
    <property type="taxonomic scope" value="Bacteria"/>
</dbReference>
<dbReference type="PROSITE" id="PS00874">
    <property type="entry name" value="T2SP_F"/>
    <property type="match status" value="1"/>
</dbReference>
<dbReference type="OrthoDB" id="9805682at2"/>
<evidence type="ECO:0000256" key="6">
    <source>
        <dbReference type="ARBA" id="ARBA00022692"/>
    </source>
</evidence>
<comment type="similarity">
    <text evidence="2 9">Belongs to the GSP F family.</text>
</comment>
<dbReference type="PRINTS" id="PR00812">
    <property type="entry name" value="BCTERIALGSPF"/>
</dbReference>
<dbReference type="Gene3D" id="1.20.81.30">
    <property type="entry name" value="Type II secretion system (T2SS), domain F"/>
    <property type="match status" value="2"/>
</dbReference>
<accession>A0A077F7Y0</accession>
<name>A0A077F7Y0_9PSED</name>
<organism evidence="12 13">
    <name type="scientific">Pseudomonas alkylphenolica</name>
    <dbReference type="NCBI Taxonomy" id="237609"/>
    <lineage>
        <taxon>Bacteria</taxon>
        <taxon>Pseudomonadati</taxon>
        <taxon>Pseudomonadota</taxon>
        <taxon>Gammaproteobacteria</taxon>
        <taxon>Pseudomonadales</taxon>
        <taxon>Pseudomonadaceae</taxon>
        <taxon>Pseudomonas</taxon>
    </lineage>
</organism>
<dbReference type="InterPro" id="IPR003004">
    <property type="entry name" value="GspF/PilC"/>
</dbReference>
<evidence type="ECO:0000256" key="10">
    <source>
        <dbReference type="SAM" id="Phobius"/>
    </source>
</evidence>
<dbReference type="AlphaFoldDB" id="A0A077F7Y0"/>
<keyword evidence="6 9" id="KW-0812">Transmembrane</keyword>
<dbReference type="Proteomes" id="UP000028931">
    <property type="component" value="Chromosome"/>
</dbReference>
<keyword evidence="3 9" id="KW-0813">Transport</keyword>
<evidence type="ECO:0000256" key="4">
    <source>
        <dbReference type="ARBA" id="ARBA00022475"/>
    </source>
</evidence>
<feature type="transmembrane region" description="Helical" evidence="10">
    <location>
        <begin position="167"/>
        <end position="187"/>
    </location>
</feature>
<dbReference type="HOGENOM" id="CLU_035032_2_0_6"/>
<reference evidence="12 13" key="1">
    <citation type="submission" date="2014-07" db="EMBL/GenBank/DDBJ databases">
        <authorList>
            <person name="Lee K."/>
            <person name="Lim J.Y."/>
            <person name="Hwang I."/>
        </authorList>
    </citation>
    <scope>NUCLEOTIDE SEQUENCE [LARGE SCALE GENOMIC DNA]</scope>
    <source>
        <strain evidence="12 13">KL28</strain>
    </source>
</reference>
<keyword evidence="5" id="KW-0997">Cell inner membrane</keyword>
<dbReference type="InterPro" id="IPR018076">
    <property type="entry name" value="T2SS_GspF_dom"/>
</dbReference>
<comment type="subcellular location">
    <subcellularLocation>
        <location evidence="1 9">Cell inner membrane</location>
        <topology evidence="1 9">Multi-pass membrane protein</topology>
    </subcellularLocation>
</comment>
<keyword evidence="8 10" id="KW-0472">Membrane</keyword>
<dbReference type="InterPro" id="IPR001992">
    <property type="entry name" value="T2SS_GspF/T4SS_PilC_CS"/>
</dbReference>
<feature type="transmembrane region" description="Helical" evidence="10">
    <location>
        <begin position="218"/>
        <end position="237"/>
    </location>
</feature>
<dbReference type="PANTHER" id="PTHR30012:SF7">
    <property type="entry name" value="PROTEIN TRANSPORT PROTEIN HOFC HOMOLOG"/>
    <property type="match status" value="1"/>
</dbReference>
<dbReference type="EMBL" id="CP009048">
    <property type="protein sequence ID" value="AIL60034.1"/>
    <property type="molecule type" value="Genomic_DNA"/>
</dbReference>
<dbReference type="GO" id="GO:0015628">
    <property type="term" value="P:protein secretion by the type II secretion system"/>
    <property type="evidence" value="ECO:0007669"/>
    <property type="project" value="TreeGrafter"/>
</dbReference>